<gene>
    <name evidence="1" type="ORF">AFUS01_LOCUS3788</name>
</gene>
<accession>A0A8J2J5M8</accession>
<proteinExistence type="predicted"/>
<dbReference type="EMBL" id="CAJVCH010022961">
    <property type="protein sequence ID" value="CAG7693759.1"/>
    <property type="molecule type" value="Genomic_DNA"/>
</dbReference>
<evidence type="ECO:0000313" key="2">
    <source>
        <dbReference type="Proteomes" id="UP000708208"/>
    </source>
</evidence>
<feature type="non-terminal residue" evidence="1">
    <location>
        <position position="1"/>
    </location>
</feature>
<name>A0A8J2J5M8_9HEXA</name>
<dbReference type="Proteomes" id="UP000708208">
    <property type="component" value="Unassembled WGS sequence"/>
</dbReference>
<reference evidence="1" key="1">
    <citation type="submission" date="2021-06" db="EMBL/GenBank/DDBJ databases">
        <authorList>
            <person name="Hodson N. C."/>
            <person name="Mongue J. A."/>
            <person name="Jaron S. K."/>
        </authorList>
    </citation>
    <scope>NUCLEOTIDE SEQUENCE</scope>
</reference>
<comment type="caution">
    <text evidence="1">The sequence shown here is derived from an EMBL/GenBank/DDBJ whole genome shotgun (WGS) entry which is preliminary data.</text>
</comment>
<organism evidence="1 2">
    <name type="scientific">Allacma fusca</name>
    <dbReference type="NCBI Taxonomy" id="39272"/>
    <lineage>
        <taxon>Eukaryota</taxon>
        <taxon>Metazoa</taxon>
        <taxon>Ecdysozoa</taxon>
        <taxon>Arthropoda</taxon>
        <taxon>Hexapoda</taxon>
        <taxon>Collembola</taxon>
        <taxon>Symphypleona</taxon>
        <taxon>Sminthuridae</taxon>
        <taxon>Allacma</taxon>
    </lineage>
</organism>
<dbReference type="AlphaFoldDB" id="A0A8J2J5M8"/>
<keyword evidence="2" id="KW-1185">Reference proteome</keyword>
<protein>
    <submittedName>
        <fullName evidence="1">Uncharacterized protein</fullName>
    </submittedName>
</protein>
<evidence type="ECO:0000313" key="1">
    <source>
        <dbReference type="EMBL" id="CAG7693759.1"/>
    </source>
</evidence>
<sequence length="19" mass="2202">MEQLLAWKEVLVCMTGGHR</sequence>